<keyword evidence="4" id="KW-0175">Coiled coil</keyword>
<dbReference type="CDD" id="cd06529">
    <property type="entry name" value="S24_LexA-like"/>
    <property type="match status" value="1"/>
</dbReference>
<sequence>MITIDWSTFSKNIKKYRKSQKLTQEDLANKLGISRSTLSYYEHGNIEPNIFVLITLSKLMNCSIDSLIGLSKKRKVQDPSIPDESNYKLEESENQNNENFKLEIEEIREERKKILEKTKRSFTELEMSKKRADRMYNEFEMSKKRADRMYNEFETSKRQVDRIINQLETSKKRLDKMLEELEMSKKRTDYMYKELFRTINREKTIDDSILKLDNLEKERKLDILKAQAIDDNYIGFIKLNILGEISAGLPHYACENLIDTVYLPNQFFKPNFEYFGLRIFGDSMNKIFDNDFTIIVRKTNSFINGDIVVAIIGDEATCKEIKQVENYIYLIPHSTNPEHQIQKYKADQVMILGVVEQTIKSILDKIDI</sequence>
<evidence type="ECO:0000256" key="3">
    <source>
        <dbReference type="ARBA" id="ARBA00023163"/>
    </source>
</evidence>
<evidence type="ECO:0000313" key="7">
    <source>
        <dbReference type="EMBL" id="SQC85702.1"/>
    </source>
</evidence>
<dbReference type="SUPFAM" id="SSF51306">
    <property type="entry name" value="LexA/Signal peptidase"/>
    <property type="match status" value="1"/>
</dbReference>
<dbReference type="SUPFAM" id="SSF47413">
    <property type="entry name" value="lambda repressor-like DNA-binding domains"/>
    <property type="match status" value="1"/>
</dbReference>
<dbReference type="InterPro" id="IPR001387">
    <property type="entry name" value="Cro/C1-type_HTH"/>
</dbReference>
<evidence type="ECO:0000256" key="1">
    <source>
        <dbReference type="ARBA" id="ARBA00023015"/>
    </source>
</evidence>
<evidence type="ECO:0000256" key="4">
    <source>
        <dbReference type="SAM" id="Coils"/>
    </source>
</evidence>
<dbReference type="CDD" id="cd00093">
    <property type="entry name" value="HTH_XRE"/>
    <property type="match status" value="1"/>
</dbReference>
<feature type="domain" description="HTH cro/C1-type" evidence="6">
    <location>
        <begin position="13"/>
        <end position="67"/>
    </location>
</feature>
<dbReference type="InterPro" id="IPR036286">
    <property type="entry name" value="LexA/Signal_pep-like_sf"/>
</dbReference>
<dbReference type="EMBL" id="UAWO01000012">
    <property type="protein sequence ID" value="SQC85702.1"/>
    <property type="molecule type" value="Genomic_DNA"/>
</dbReference>
<dbReference type="PROSITE" id="PS50943">
    <property type="entry name" value="HTH_CROC1"/>
    <property type="match status" value="1"/>
</dbReference>
<dbReference type="PANTHER" id="PTHR40661:SF3">
    <property type="entry name" value="FELS-1 PROPHAGE TRANSCRIPTIONAL REGULATOR"/>
    <property type="match status" value="1"/>
</dbReference>
<evidence type="ECO:0000256" key="5">
    <source>
        <dbReference type="SAM" id="MobiDB-lite"/>
    </source>
</evidence>
<accession>A0A2X3HZT1</accession>
<dbReference type="InterPro" id="IPR010982">
    <property type="entry name" value="Lambda_DNA-bd_dom_sf"/>
</dbReference>
<dbReference type="InterPro" id="IPR015927">
    <property type="entry name" value="Peptidase_S24_S26A/B/C"/>
</dbReference>
<protein>
    <submittedName>
        <fullName evidence="7">Transcription regulator phage-related</fullName>
        <ecNumber evidence="7">3.4.21.88</ecNumber>
    </submittedName>
</protein>
<name>A0A2X3HZT1_CLOPF</name>
<reference evidence="7 8" key="1">
    <citation type="submission" date="2018-06" db="EMBL/GenBank/DDBJ databases">
        <authorList>
            <consortium name="Pathogen Informatics"/>
            <person name="Doyle S."/>
        </authorList>
    </citation>
    <scope>NUCLEOTIDE SEQUENCE [LARGE SCALE GENOMIC DNA]</scope>
    <source>
        <strain evidence="7 8">NCTC8081</strain>
    </source>
</reference>
<dbReference type="Pfam" id="PF01381">
    <property type="entry name" value="HTH_3"/>
    <property type="match status" value="1"/>
</dbReference>
<dbReference type="Proteomes" id="UP000250234">
    <property type="component" value="Unassembled WGS sequence"/>
</dbReference>
<dbReference type="RefSeq" id="WP_110003255.1">
    <property type="nucleotide sequence ID" value="NZ_AP026871.1"/>
</dbReference>
<feature type="region of interest" description="Disordered" evidence="5">
    <location>
        <begin position="75"/>
        <end position="95"/>
    </location>
</feature>
<dbReference type="PANTHER" id="PTHR40661">
    <property type="match status" value="1"/>
</dbReference>
<dbReference type="Gene3D" id="2.10.109.10">
    <property type="entry name" value="Umud Fragment, subunit A"/>
    <property type="match status" value="1"/>
</dbReference>
<keyword evidence="1" id="KW-0805">Transcription regulation</keyword>
<dbReference type="InterPro" id="IPR039418">
    <property type="entry name" value="LexA-like"/>
</dbReference>
<feature type="coiled-coil region" evidence="4">
    <location>
        <begin position="160"/>
        <end position="187"/>
    </location>
</feature>
<dbReference type="Gene3D" id="1.10.260.40">
    <property type="entry name" value="lambda repressor-like DNA-binding domains"/>
    <property type="match status" value="1"/>
</dbReference>
<evidence type="ECO:0000256" key="2">
    <source>
        <dbReference type="ARBA" id="ARBA00023125"/>
    </source>
</evidence>
<dbReference type="EC" id="3.4.21.88" evidence="7"/>
<dbReference type="SMART" id="SM00530">
    <property type="entry name" value="HTH_XRE"/>
    <property type="match status" value="1"/>
</dbReference>
<gene>
    <name evidence="7" type="primary">lexA_6</name>
    <name evidence="7" type="ORF">NCTC8081_03499</name>
</gene>
<evidence type="ECO:0000259" key="6">
    <source>
        <dbReference type="PROSITE" id="PS50943"/>
    </source>
</evidence>
<keyword evidence="2" id="KW-0238">DNA-binding</keyword>
<dbReference type="GO" id="GO:0004252">
    <property type="term" value="F:serine-type endopeptidase activity"/>
    <property type="evidence" value="ECO:0007669"/>
    <property type="project" value="UniProtKB-EC"/>
</dbReference>
<keyword evidence="3" id="KW-0804">Transcription</keyword>
<evidence type="ECO:0000313" key="8">
    <source>
        <dbReference type="Proteomes" id="UP000250234"/>
    </source>
</evidence>
<dbReference type="GO" id="GO:0003677">
    <property type="term" value="F:DNA binding"/>
    <property type="evidence" value="ECO:0007669"/>
    <property type="project" value="UniProtKB-KW"/>
</dbReference>
<organism evidence="7 8">
    <name type="scientific">Clostridium perfringens</name>
    <dbReference type="NCBI Taxonomy" id="1502"/>
    <lineage>
        <taxon>Bacteria</taxon>
        <taxon>Bacillati</taxon>
        <taxon>Bacillota</taxon>
        <taxon>Clostridia</taxon>
        <taxon>Eubacteriales</taxon>
        <taxon>Clostridiaceae</taxon>
        <taxon>Clostridium</taxon>
    </lineage>
</organism>
<keyword evidence="7" id="KW-0378">Hydrolase</keyword>
<dbReference type="Pfam" id="PF00717">
    <property type="entry name" value="Peptidase_S24"/>
    <property type="match status" value="1"/>
</dbReference>
<dbReference type="AlphaFoldDB" id="A0A2X3HZT1"/>
<proteinExistence type="predicted"/>